<evidence type="ECO:0000313" key="3">
    <source>
        <dbReference type="EMBL" id="TKR61751.1"/>
    </source>
</evidence>
<name>A0A4U5LZG4_STECR</name>
<accession>A0A4U5LZG4</accession>
<sequence length="191" mass="21852">MELPEIDPIYALGVIAAVIFSMIFVLICFYCICGCCGSTPKGKKFVLDHENDVSEQEYRREIQRLLDRYKAMEKRKTNPEELDYSLHDTYTTAETRAATPVKTRAKTLADQAAQLKKELAQYKVEHKVEIKRDDYNPNRRRTWGGLQEESEIEPVDLPNQMNMGVQTTGTLERRQYDAAVIAAAKNVETTV</sequence>
<keyword evidence="4" id="KW-1185">Reference proteome</keyword>
<keyword evidence="1" id="KW-0175">Coiled coil</keyword>
<reference evidence="3 4" key="1">
    <citation type="journal article" date="2015" name="Genome Biol.">
        <title>Comparative genomics of Steinernema reveals deeply conserved gene regulatory networks.</title>
        <authorList>
            <person name="Dillman A.R."/>
            <person name="Macchietto M."/>
            <person name="Porter C.F."/>
            <person name="Rogers A."/>
            <person name="Williams B."/>
            <person name="Antoshechkin I."/>
            <person name="Lee M.M."/>
            <person name="Goodwin Z."/>
            <person name="Lu X."/>
            <person name="Lewis E.E."/>
            <person name="Goodrich-Blair H."/>
            <person name="Stock S.P."/>
            <person name="Adams B.J."/>
            <person name="Sternberg P.W."/>
            <person name="Mortazavi A."/>
        </authorList>
    </citation>
    <scope>NUCLEOTIDE SEQUENCE [LARGE SCALE GENOMIC DNA]</scope>
    <source>
        <strain evidence="3 4">ALL</strain>
    </source>
</reference>
<dbReference type="Proteomes" id="UP000298663">
    <property type="component" value="Unassembled WGS sequence"/>
</dbReference>
<organism evidence="3 4">
    <name type="scientific">Steinernema carpocapsae</name>
    <name type="common">Entomopathogenic nematode</name>
    <dbReference type="NCBI Taxonomy" id="34508"/>
    <lineage>
        <taxon>Eukaryota</taxon>
        <taxon>Metazoa</taxon>
        <taxon>Ecdysozoa</taxon>
        <taxon>Nematoda</taxon>
        <taxon>Chromadorea</taxon>
        <taxon>Rhabditida</taxon>
        <taxon>Tylenchina</taxon>
        <taxon>Panagrolaimomorpha</taxon>
        <taxon>Strongyloidoidea</taxon>
        <taxon>Steinernematidae</taxon>
        <taxon>Steinernema</taxon>
    </lineage>
</organism>
<reference evidence="3 4" key="2">
    <citation type="journal article" date="2019" name="G3 (Bethesda)">
        <title>Hybrid Assembly of the Genome of the Entomopathogenic Nematode Steinernema carpocapsae Identifies the X-Chromosome.</title>
        <authorList>
            <person name="Serra L."/>
            <person name="Macchietto M."/>
            <person name="Macias-Munoz A."/>
            <person name="McGill C.J."/>
            <person name="Rodriguez I.M."/>
            <person name="Rodriguez B."/>
            <person name="Murad R."/>
            <person name="Mortazavi A."/>
        </authorList>
    </citation>
    <scope>NUCLEOTIDE SEQUENCE [LARGE SCALE GENOMIC DNA]</scope>
    <source>
        <strain evidence="3 4">ALL</strain>
    </source>
</reference>
<comment type="caution">
    <text evidence="3">The sequence shown here is derived from an EMBL/GenBank/DDBJ whole genome shotgun (WGS) entry which is preliminary data.</text>
</comment>
<feature type="coiled-coil region" evidence="1">
    <location>
        <begin position="105"/>
        <end position="132"/>
    </location>
</feature>
<gene>
    <name evidence="3" type="ORF">L596_028820</name>
</gene>
<dbReference type="EMBL" id="AZBU02000011">
    <property type="protein sequence ID" value="TKR61751.1"/>
    <property type="molecule type" value="Genomic_DNA"/>
</dbReference>
<keyword evidence="2" id="KW-0472">Membrane</keyword>
<protein>
    <submittedName>
        <fullName evidence="3">Uncharacterized protein</fullName>
    </submittedName>
</protein>
<evidence type="ECO:0000313" key="4">
    <source>
        <dbReference type="Proteomes" id="UP000298663"/>
    </source>
</evidence>
<evidence type="ECO:0000256" key="1">
    <source>
        <dbReference type="SAM" id="Coils"/>
    </source>
</evidence>
<proteinExistence type="predicted"/>
<feature type="transmembrane region" description="Helical" evidence="2">
    <location>
        <begin position="12"/>
        <end position="33"/>
    </location>
</feature>
<dbReference type="AlphaFoldDB" id="A0A4U5LZG4"/>
<keyword evidence="2" id="KW-1133">Transmembrane helix</keyword>
<evidence type="ECO:0000256" key="2">
    <source>
        <dbReference type="SAM" id="Phobius"/>
    </source>
</evidence>
<keyword evidence="2" id="KW-0812">Transmembrane</keyword>
<dbReference type="OrthoDB" id="5836124at2759"/>